<sequence length="399" mass="45469">MDPNPREDTIARLQSNWTWVPDWIDASNAGEAARLVTFRRQVVIDKTPPECLVRLSADTRYKLSVNSERVCVGPSRGSDKLWFYDTVDLASHLKVGKNVIIIQVLRFFNNVVAGIPFARNAMPGLTILGQINGQDISTGRQDTEWEGRVEDGVYYPTGSKWDIFLHTYERVQSSAARQWQKLQRYRLIGHFGILSPWRLRPRMIPLAETTVAPFKAVRDAQSEHSAQEWTEFFHGQPLTLAPGTKHRVEVEYTTHSTAFVRLSASRAHSLGSKVSFTYSEAYQPQPNGRKGDRTKREGQGLSGPSDTYEFSGNGNGEVESYEPFWWKTFRFLVVEIEVGPDPLELLAFEATQTNYPMDVTAVWNGGSDEMDKMWEVSVRTMRNCMFDGYSDCPFYEQLQ</sequence>
<dbReference type="Proteomes" id="UP001388673">
    <property type="component" value="Unassembled WGS sequence"/>
</dbReference>
<evidence type="ECO:0000256" key="1">
    <source>
        <dbReference type="SAM" id="MobiDB-lite"/>
    </source>
</evidence>
<dbReference type="Gene3D" id="2.60.120.260">
    <property type="entry name" value="Galactose-binding domain-like"/>
    <property type="match status" value="1"/>
</dbReference>
<comment type="caution">
    <text evidence="2">The sequence shown here is derived from an EMBL/GenBank/DDBJ whole genome shotgun (WGS) entry which is preliminary data.</text>
</comment>
<keyword evidence="3" id="KW-1185">Reference proteome</keyword>
<evidence type="ECO:0000313" key="2">
    <source>
        <dbReference type="EMBL" id="KAK8847727.1"/>
    </source>
</evidence>
<dbReference type="Gene3D" id="1.50.10.10">
    <property type="match status" value="1"/>
</dbReference>
<accession>A0AAW0YHR6</accession>
<dbReference type="PANTHER" id="PTHR34987:SF2">
    <property type="entry name" value="B, PUTATIVE (AFU_ORTHOLOGUE AFUA_7G05040)-RELATED"/>
    <property type="match status" value="1"/>
</dbReference>
<dbReference type="EMBL" id="JBCAWK010000010">
    <property type="protein sequence ID" value="KAK8847727.1"/>
    <property type="molecule type" value="Genomic_DNA"/>
</dbReference>
<dbReference type="RefSeq" id="XP_066801245.1">
    <property type="nucleotide sequence ID" value="XM_066948677.1"/>
</dbReference>
<feature type="compositionally biased region" description="Basic and acidic residues" evidence="1">
    <location>
        <begin position="289"/>
        <end position="298"/>
    </location>
</feature>
<gene>
    <name evidence="2" type="ORF">IAR55_005586</name>
</gene>
<dbReference type="InterPro" id="IPR012341">
    <property type="entry name" value="6hp_glycosidase-like_sf"/>
</dbReference>
<evidence type="ECO:0000313" key="3">
    <source>
        <dbReference type="Proteomes" id="UP001388673"/>
    </source>
</evidence>
<reference evidence="2 3" key="1">
    <citation type="journal article" date="2024" name="bioRxiv">
        <title>Comparative genomics of Cryptococcus and Kwoniella reveals pathogenesis evolution and contrasting karyotype dynamics via intercentromeric recombination or chromosome fusion.</title>
        <authorList>
            <person name="Coelho M.A."/>
            <person name="David-Palma M."/>
            <person name="Shea T."/>
            <person name="Bowers K."/>
            <person name="McGinley-Smith S."/>
            <person name="Mohammad A.W."/>
            <person name="Gnirke A."/>
            <person name="Yurkov A.M."/>
            <person name="Nowrousian M."/>
            <person name="Sun S."/>
            <person name="Cuomo C.A."/>
            <person name="Heitman J."/>
        </authorList>
    </citation>
    <scope>NUCLEOTIDE SEQUENCE [LARGE SCALE GENOMIC DNA]</scope>
    <source>
        <strain evidence="2 3">CBS 13917</strain>
    </source>
</reference>
<feature type="compositionally biased region" description="Polar residues" evidence="1">
    <location>
        <begin position="302"/>
        <end position="312"/>
    </location>
</feature>
<name>A0AAW0YHR6_9TREE</name>
<dbReference type="GO" id="GO:0005975">
    <property type="term" value="P:carbohydrate metabolic process"/>
    <property type="evidence" value="ECO:0007669"/>
    <property type="project" value="InterPro"/>
</dbReference>
<feature type="region of interest" description="Disordered" evidence="1">
    <location>
        <begin position="281"/>
        <end position="313"/>
    </location>
</feature>
<dbReference type="PANTHER" id="PTHR34987">
    <property type="entry name" value="C, PUTATIVE (AFU_ORTHOLOGUE AFUA_3G02880)-RELATED"/>
    <property type="match status" value="1"/>
</dbReference>
<proteinExistence type="predicted"/>
<dbReference type="AlphaFoldDB" id="A0AAW0YHR6"/>
<organism evidence="2 3">
    <name type="scientific">Kwoniella newhampshirensis</name>
    <dbReference type="NCBI Taxonomy" id="1651941"/>
    <lineage>
        <taxon>Eukaryota</taxon>
        <taxon>Fungi</taxon>
        <taxon>Dikarya</taxon>
        <taxon>Basidiomycota</taxon>
        <taxon>Agaricomycotina</taxon>
        <taxon>Tremellomycetes</taxon>
        <taxon>Tremellales</taxon>
        <taxon>Cryptococcaceae</taxon>
        <taxon>Kwoniella</taxon>
    </lineage>
</organism>
<protein>
    <submittedName>
        <fullName evidence="2">Uncharacterized protein</fullName>
    </submittedName>
</protein>
<dbReference type="KEGG" id="kne:92182844"/>
<dbReference type="GeneID" id="92182844"/>